<reference evidence="1" key="2">
    <citation type="journal article" date="2015" name="Data Brief">
        <title>Shoot transcriptome of the giant reed, Arundo donax.</title>
        <authorList>
            <person name="Barrero R.A."/>
            <person name="Guerrero F.D."/>
            <person name="Moolhuijzen P."/>
            <person name="Goolsby J.A."/>
            <person name="Tidwell J."/>
            <person name="Bellgard S.E."/>
            <person name="Bellgard M.I."/>
        </authorList>
    </citation>
    <scope>NUCLEOTIDE SEQUENCE</scope>
    <source>
        <tissue evidence="1">Shoot tissue taken approximately 20 cm above the soil surface</tissue>
    </source>
</reference>
<sequence length="36" mass="4040">MQLFYLGDILNSILQLLFSTMVLKYTDGGLCLVGCR</sequence>
<organism evidence="1">
    <name type="scientific">Arundo donax</name>
    <name type="common">Giant reed</name>
    <name type="synonym">Donax arundinaceus</name>
    <dbReference type="NCBI Taxonomy" id="35708"/>
    <lineage>
        <taxon>Eukaryota</taxon>
        <taxon>Viridiplantae</taxon>
        <taxon>Streptophyta</taxon>
        <taxon>Embryophyta</taxon>
        <taxon>Tracheophyta</taxon>
        <taxon>Spermatophyta</taxon>
        <taxon>Magnoliopsida</taxon>
        <taxon>Liliopsida</taxon>
        <taxon>Poales</taxon>
        <taxon>Poaceae</taxon>
        <taxon>PACMAD clade</taxon>
        <taxon>Arundinoideae</taxon>
        <taxon>Arundineae</taxon>
        <taxon>Arundo</taxon>
    </lineage>
</organism>
<protein>
    <submittedName>
        <fullName evidence="1">Uncharacterized protein</fullName>
    </submittedName>
</protein>
<name>A0A0A8YXK1_ARUDO</name>
<reference evidence="1" key="1">
    <citation type="submission" date="2014-09" db="EMBL/GenBank/DDBJ databases">
        <authorList>
            <person name="Magalhaes I.L.F."/>
            <person name="Oliveira U."/>
            <person name="Santos F.R."/>
            <person name="Vidigal T.H.D.A."/>
            <person name="Brescovit A.D."/>
            <person name="Santos A.J."/>
        </authorList>
    </citation>
    <scope>NUCLEOTIDE SEQUENCE</scope>
    <source>
        <tissue evidence="1">Shoot tissue taken approximately 20 cm above the soil surface</tissue>
    </source>
</reference>
<evidence type="ECO:0000313" key="1">
    <source>
        <dbReference type="EMBL" id="JAD30108.1"/>
    </source>
</evidence>
<dbReference type="AlphaFoldDB" id="A0A0A8YXK1"/>
<proteinExistence type="predicted"/>
<accession>A0A0A8YXK1</accession>
<dbReference type="EMBL" id="GBRH01267787">
    <property type="protein sequence ID" value="JAD30108.1"/>
    <property type="molecule type" value="Transcribed_RNA"/>
</dbReference>